<comment type="subcellular location">
    <subcellularLocation>
        <location evidence="1">Membrane</location>
        <topology evidence="1">Multi-pass membrane protein</topology>
    </subcellularLocation>
</comment>
<keyword evidence="4" id="KW-0732">Signal</keyword>
<evidence type="ECO:0000259" key="9">
    <source>
        <dbReference type="PROSITE" id="PS50110"/>
    </source>
</evidence>
<dbReference type="GO" id="GO:0016020">
    <property type="term" value="C:membrane"/>
    <property type="evidence" value="ECO:0007669"/>
    <property type="project" value="UniProtKB-SubCell"/>
</dbReference>
<keyword evidence="3 8" id="KW-0812">Transmembrane</keyword>
<dbReference type="EMBL" id="CAJJDM010000146">
    <property type="protein sequence ID" value="CAD8109885.1"/>
    <property type="molecule type" value="Genomic_DNA"/>
</dbReference>
<feature type="transmembrane region" description="Helical" evidence="8">
    <location>
        <begin position="1149"/>
        <end position="1174"/>
    </location>
</feature>
<evidence type="ECO:0000313" key="10">
    <source>
        <dbReference type="EMBL" id="CAD8109885.1"/>
    </source>
</evidence>
<comment type="caution">
    <text evidence="10">The sequence shown here is derived from an EMBL/GenBank/DDBJ whole genome shotgun (WGS) entry which is preliminary data.</text>
</comment>
<evidence type="ECO:0000256" key="7">
    <source>
        <dbReference type="PROSITE-ProRule" id="PRU00169"/>
    </source>
</evidence>
<name>A0A8S1Q4G9_PARPR</name>
<proteinExistence type="inferred from homology"/>
<dbReference type="Pfam" id="PF02990">
    <property type="entry name" value="EMP70"/>
    <property type="match status" value="1"/>
</dbReference>
<keyword evidence="11" id="KW-1185">Reference proteome</keyword>
<dbReference type="OMA" id="MHDIVGR"/>
<keyword evidence="5 8" id="KW-1133">Transmembrane helix</keyword>
<dbReference type="InterPro" id="IPR001789">
    <property type="entry name" value="Sig_transdc_resp-reg_receiver"/>
</dbReference>
<dbReference type="GO" id="GO:0000160">
    <property type="term" value="P:phosphorelay signal transduction system"/>
    <property type="evidence" value="ECO:0007669"/>
    <property type="project" value="InterPro"/>
</dbReference>
<feature type="modified residue" description="4-aspartylphosphate" evidence="7">
    <location>
        <position position="755"/>
    </location>
</feature>
<evidence type="ECO:0000256" key="1">
    <source>
        <dbReference type="ARBA" id="ARBA00004141"/>
    </source>
</evidence>
<evidence type="ECO:0000256" key="8">
    <source>
        <dbReference type="SAM" id="Phobius"/>
    </source>
</evidence>
<accession>A0A8S1Q4G9</accession>
<dbReference type="PANTHER" id="PTHR10766:SF41">
    <property type="entry name" value="TRANSMEMBRANE 9 SUPERFAMILY MEMBER 3"/>
    <property type="match status" value="1"/>
</dbReference>
<evidence type="ECO:0000313" key="11">
    <source>
        <dbReference type="Proteomes" id="UP000688137"/>
    </source>
</evidence>
<organism evidence="10 11">
    <name type="scientific">Paramecium primaurelia</name>
    <dbReference type="NCBI Taxonomy" id="5886"/>
    <lineage>
        <taxon>Eukaryota</taxon>
        <taxon>Sar</taxon>
        <taxon>Alveolata</taxon>
        <taxon>Ciliophora</taxon>
        <taxon>Intramacronucleata</taxon>
        <taxon>Oligohymenophorea</taxon>
        <taxon>Peniculida</taxon>
        <taxon>Parameciidae</taxon>
        <taxon>Paramecium</taxon>
    </lineage>
</organism>
<evidence type="ECO:0000256" key="4">
    <source>
        <dbReference type="ARBA" id="ARBA00022729"/>
    </source>
</evidence>
<dbReference type="Pfam" id="PF00072">
    <property type="entry name" value="Response_reg"/>
    <property type="match status" value="1"/>
</dbReference>
<comment type="similarity">
    <text evidence="2">Belongs to the nonaspanin (TM9SF) (TC 9.A.2) family.</text>
</comment>
<feature type="transmembrane region" description="Helical" evidence="8">
    <location>
        <begin position="12"/>
        <end position="39"/>
    </location>
</feature>
<reference evidence="10" key="1">
    <citation type="submission" date="2021-01" db="EMBL/GenBank/DDBJ databases">
        <authorList>
            <consortium name="Genoscope - CEA"/>
            <person name="William W."/>
        </authorList>
    </citation>
    <scope>NUCLEOTIDE SEQUENCE</scope>
</reference>
<dbReference type="CDD" id="cd17546">
    <property type="entry name" value="REC_hyHK_CKI1_RcsC-like"/>
    <property type="match status" value="1"/>
</dbReference>
<dbReference type="GO" id="GO:0072657">
    <property type="term" value="P:protein localization to membrane"/>
    <property type="evidence" value="ECO:0007669"/>
    <property type="project" value="TreeGrafter"/>
</dbReference>
<dbReference type="PROSITE" id="PS50110">
    <property type="entry name" value="RESPONSE_REGULATORY"/>
    <property type="match status" value="1"/>
</dbReference>
<keyword evidence="6 8" id="KW-0472">Membrane</keyword>
<keyword evidence="7" id="KW-0597">Phosphoprotein</keyword>
<dbReference type="PANTHER" id="PTHR10766">
    <property type="entry name" value="TRANSMEMBRANE 9 SUPERFAMILY PROTEIN"/>
    <property type="match status" value="1"/>
</dbReference>
<evidence type="ECO:0000256" key="5">
    <source>
        <dbReference type="ARBA" id="ARBA00022989"/>
    </source>
</evidence>
<evidence type="ECO:0000256" key="6">
    <source>
        <dbReference type="ARBA" id="ARBA00023136"/>
    </source>
</evidence>
<feature type="transmembrane region" description="Helical" evidence="8">
    <location>
        <begin position="989"/>
        <end position="1010"/>
    </location>
</feature>
<feature type="transmembrane region" description="Helical" evidence="8">
    <location>
        <begin position="1299"/>
        <end position="1327"/>
    </location>
</feature>
<feature type="transmembrane region" description="Helical" evidence="8">
    <location>
        <begin position="1114"/>
        <end position="1143"/>
    </location>
</feature>
<evidence type="ECO:0000256" key="2">
    <source>
        <dbReference type="ARBA" id="ARBA00005227"/>
    </source>
</evidence>
<dbReference type="InterPro" id="IPR004240">
    <property type="entry name" value="EMP70"/>
</dbReference>
<protein>
    <recommendedName>
        <fullName evidence="9">Response regulatory domain-containing protein</fullName>
    </recommendedName>
</protein>
<evidence type="ECO:0000256" key="3">
    <source>
        <dbReference type="ARBA" id="ARBA00022692"/>
    </source>
</evidence>
<feature type="transmembrane region" description="Helical" evidence="8">
    <location>
        <begin position="1270"/>
        <end position="1293"/>
    </location>
</feature>
<feature type="transmembrane region" description="Helical" evidence="8">
    <location>
        <begin position="1048"/>
        <end position="1076"/>
    </location>
</feature>
<dbReference type="Proteomes" id="UP000688137">
    <property type="component" value="Unassembled WGS sequence"/>
</dbReference>
<feature type="transmembrane region" description="Helical" evidence="8">
    <location>
        <begin position="1235"/>
        <end position="1258"/>
    </location>
</feature>
<dbReference type="SMART" id="SM00448">
    <property type="entry name" value="REC"/>
    <property type="match status" value="1"/>
</dbReference>
<gene>
    <name evidence="10" type="ORF">PPRIM_AZ9-3.1.T1420034</name>
</gene>
<feature type="domain" description="Response regulatory" evidence="9">
    <location>
        <begin position="700"/>
        <end position="825"/>
    </location>
</feature>
<sequence>MLKYFYPCYILLRLFSIVFINFDYTILESIIIILVFVIANLADEKSFDSTKIRLSLQLNDEEQTDQHINALRLTKRKQNEFSHFNEYSKEKLKIRSPSIYSNKPHSYNDLSSIVRQKESIDFDKLEQKFSLAKILQIIPNGIIILNKQQKLHFINKKFIKLLQCKNEELILPKLKDCLRNQLFKMDNCQINQQPQNNKKIEMNQNTLEEIIKKAQQNKVQVDIFDILLNQNKYLNQYFFHQGTYDAEKSSIDESPVSQNSQNQYNFNFQLESNKSLKLKIIQTQMTNQQLDSIVQNDMQIFGDQLNQPVLVLILKDITYKQQFQKVELKNQQFCNLLKNQLFQLRTPLNLNQQYLRIINDVIKEEQDMTEKLELLQCSTSFLQYQMNNVLDFLSYQLNEFTYYFYRFSINDLINEIEQVFIPYLFQKKIQFQIKVSSSLYDKYLNSDKLRIIQVLLIILNHQCNNIIQGGDINLSFLAKDEFTIQVAVENTSIQMNRKKQFSFNQIMLKNQENESCNDLMTHQELGFGLNLAARLASGLIQENNNIEILTNSLDGSSIHFLIQDQIQKKQQNQILIQDKIEDPILEKEQIRNQSNTFGFIIKNKCQSQQQEDNFIIKKYCYQDNTNQYENSEKIVQKSEGFKSFESPNIIDDQSERIIIPKSNYFQFRSIESPGQLLINQTFSFKISTLQLHECSINCKKILIVEDQIFNQIALKANLNHFAIQCDQVYDGYQAIQRVKEKLQTSCQFYDIIFMDIELPGINGFDTSKEIISMGCKKTAIVICSAYDTKDNLMQFDHSGQMIIVLLCLITFCNSIEIYVNTIRPKDNPSETYTYYELPYCKPNDFEEVIESLGQSLSGDKQMTSVYKFNTKERLEDKQVCERNFTKGEIKKWIDAIDQEYIIEFYLADFIMHDIVGRFYNGQYYLKNRITFNLYVSNDQRLMYTNITINDDDFISINSQDDNKEIGFYYTIQIKQYNEMMNIHDHSVKWNLLIFKSILILILIIIVSQLLRKSIQSDYSNIPDEENEIEPQGWKAIKIESLMPPTNRIVFSALLGTGIHFLMTIFILLILGSFYLFETHKGSIKSAGIIIYSFGGSINGYYTGKFYKFFGGKSWLLNLFIAAALFPISAMSILFIIDVFSYLFGTTSTFSFTAVFSVGFILTVVYLPLTLIGGVSGRLKTIDELFEKRLKKKVLISNYQFLSSGCLYGIVPFISIIMELYYILESTWSDKQFEQYTLLIFSYIQLLIIVGCLSIIQTYKQLNQGNYNWQWISFINGGQCIIYIFGFIFFYYYFVNMHGFFQFLFYFAESILACFVLWLMLGFVSYWISLKFVIYIYSQNKIQ</sequence>
<feature type="transmembrane region" description="Helical" evidence="8">
    <location>
        <begin position="1195"/>
        <end position="1223"/>
    </location>
</feature>